<evidence type="ECO:0000256" key="3">
    <source>
        <dbReference type="ARBA" id="ARBA00023125"/>
    </source>
</evidence>
<sequence length="279" mass="32460">MDSRYDLSRYPIRRDFSTWFDQQTILFLQQFNDFQSQMTTTRQHNPINNVDFTHRFRNLPVPFGQQISHVTEQPNLHMSITPQFSCFQQPQHPGIRVDLPTQFDEQKKTPVALARLQQQENKNLPVITRMPHQQNHSVISTTELFQNQPNKNLITMTQFPQQHSDTNPIESKSDDALPKSTKRSKPIAWTKEEHMLFLLGVDNRGKGDWKGISRFYVKSKTPTQVASHAQKYYIRQETTAANKRRKRKSIHDITLESEGLVFPNNEQVVTPSSSSSSQL</sequence>
<dbReference type="PANTHER" id="PTHR44191:SF69">
    <property type="entry name" value="MYB-LIKE DNA-BINDING DOMAIN, SHAQKYF CLASS PROTEIN"/>
    <property type="match status" value="1"/>
</dbReference>
<evidence type="ECO:0000256" key="1">
    <source>
        <dbReference type="ARBA" id="ARBA00004123"/>
    </source>
</evidence>
<dbReference type="InterPro" id="IPR001005">
    <property type="entry name" value="SANT/Myb"/>
</dbReference>
<feature type="compositionally biased region" description="Polar residues" evidence="6">
    <location>
        <begin position="161"/>
        <end position="170"/>
    </location>
</feature>
<dbReference type="PROSITE" id="PS51294">
    <property type="entry name" value="HTH_MYB"/>
    <property type="match status" value="1"/>
</dbReference>
<dbReference type="NCBIfam" id="TIGR01557">
    <property type="entry name" value="myb_SHAQKYF"/>
    <property type="match status" value="1"/>
</dbReference>
<dbReference type="FunFam" id="1.10.10.60:FF:000009">
    <property type="entry name" value="transcription factor MYB1R1"/>
    <property type="match status" value="1"/>
</dbReference>
<proteinExistence type="predicted"/>
<dbReference type="GO" id="GO:0009751">
    <property type="term" value="P:response to salicylic acid"/>
    <property type="evidence" value="ECO:0007669"/>
    <property type="project" value="TreeGrafter"/>
</dbReference>
<comment type="subcellular location">
    <subcellularLocation>
        <location evidence="1">Nucleus</location>
    </subcellularLocation>
</comment>
<feature type="domain" description="Myb-like" evidence="7">
    <location>
        <begin position="189"/>
        <end position="233"/>
    </location>
</feature>
<dbReference type="AlphaFoldDB" id="A0AAN9FW72"/>
<dbReference type="PANTHER" id="PTHR44191">
    <property type="entry name" value="TRANSCRIPTION FACTOR KUA1"/>
    <property type="match status" value="1"/>
</dbReference>
<evidence type="ECO:0000313" key="10">
    <source>
        <dbReference type="Proteomes" id="UP001359559"/>
    </source>
</evidence>
<keyword evidence="5" id="KW-0539">Nucleus</keyword>
<evidence type="ECO:0000259" key="8">
    <source>
        <dbReference type="PROSITE" id="PS51294"/>
    </source>
</evidence>
<evidence type="ECO:0000256" key="4">
    <source>
        <dbReference type="ARBA" id="ARBA00023163"/>
    </source>
</evidence>
<keyword evidence="3" id="KW-0238">DNA-binding</keyword>
<dbReference type="GO" id="GO:0006355">
    <property type="term" value="P:regulation of DNA-templated transcription"/>
    <property type="evidence" value="ECO:0007669"/>
    <property type="project" value="UniProtKB-ARBA"/>
</dbReference>
<evidence type="ECO:0000259" key="7">
    <source>
        <dbReference type="PROSITE" id="PS50090"/>
    </source>
</evidence>
<dbReference type="PROSITE" id="PS50090">
    <property type="entry name" value="MYB_LIKE"/>
    <property type="match status" value="1"/>
</dbReference>
<dbReference type="EMBL" id="JAYKXN010000006">
    <property type="protein sequence ID" value="KAK7279273.1"/>
    <property type="molecule type" value="Genomic_DNA"/>
</dbReference>
<feature type="domain" description="HTH myb-type" evidence="8">
    <location>
        <begin position="188"/>
        <end position="237"/>
    </location>
</feature>
<dbReference type="InterPro" id="IPR017930">
    <property type="entry name" value="Myb_dom"/>
</dbReference>
<dbReference type="Gene3D" id="1.10.10.60">
    <property type="entry name" value="Homeodomain-like"/>
    <property type="match status" value="1"/>
</dbReference>
<keyword evidence="2" id="KW-0805">Transcription regulation</keyword>
<dbReference type="Pfam" id="PF00249">
    <property type="entry name" value="Myb_DNA-binding"/>
    <property type="match status" value="1"/>
</dbReference>
<organism evidence="9 10">
    <name type="scientific">Clitoria ternatea</name>
    <name type="common">Butterfly pea</name>
    <dbReference type="NCBI Taxonomy" id="43366"/>
    <lineage>
        <taxon>Eukaryota</taxon>
        <taxon>Viridiplantae</taxon>
        <taxon>Streptophyta</taxon>
        <taxon>Embryophyta</taxon>
        <taxon>Tracheophyta</taxon>
        <taxon>Spermatophyta</taxon>
        <taxon>Magnoliopsida</taxon>
        <taxon>eudicotyledons</taxon>
        <taxon>Gunneridae</taxon>
        <taxon>Pentapetalae</taxon>
        <taxon>rosids</taxon>
        <taxon>fabids</taxon>
        <taxon>Fabales</taxon>
        <taxon>Fabaceae</taxon>
        <taxon>Papilionoideae</taxon>
        <taxon>50 kb inversion clade</taxon>
        <taxon>NPAAA clade</taxon>
        <taxon>indigoferoid/millettioid clade</taxon>
        <taxon>Phaseoleae</taxon>
        <taxon>Clitoria</taxon>
    </lineage>
</organism>
<accession>A0AAN9FW72</accession>
<dbReference type="GO" id="GO:0003677">
    <property type="term" value="F:DNA binding"/>
    <property type="evidence" value="ECO:0007669"/>
    <property type="project" value="UniProtKB-KW"/>
</dbReference>
<dbReference type="InterPro" id="IPR006447">
    <property type="entry name" value="Myb_dom_plants"/>
</dbReference>
<keyword evidence="10" id="KW-1185">Reference proteome</keyword>
<evidence type="ECO:0000256" key="6">
    <source>
        <dbReference type="SAM" id="MobiDB-lite"/>
    </source>
</evidence>
<dbReference type="Proteomes" id="UP001359559">
    <property type="component" value="Unassembled WGS sequence"/>
</dbReference>
<dbReference type="InterPro" id="IPR052245">
    <property type="entry name" value="Plant_Stress_Dev_TF"/>
</dbReference>
<dbReference type="SMART" id="SM00717">
    <property type="entry name" value="SANT"/>
    <property type="match status" value="1"/>
</dbReference>
<protein>
    <submittedName>
        <fullName evidence="9">Uncharacterized protein</fullName>
    </submittedName>
</protein>
<evidence type="ECO:0000256" key="5">
    <source>
        <dbReference type="ARBA" id="ARBA00023242"/>
    </source>
</evidence>
<dbReference type="CDD" id="cd00167">
    <property type="entry name" value="SANT"/>
    <property type="match status" value="1"/>
</dbReference>
<comment type="caution">
    <text evidence="9">The sequence shown here is derived from an EMBL/GenBank/DDBJ whole genome shotgun (WGS) entry which is preliminary data.</text>
</comment>
<dbReference type="SUPFAM" id="SSF46689">
    <property type="entry name" value="Homeodomain-like"/>
    <property type="match status" value="1"/>
</dbReference>
<dbReference type="GO" id="GO:0009739">
    <property type="term" value="P:response to gibberellin"/>
    <property type="evidence" value="ECO:0007669"/>
    <property type="project" value="TreeGrafter"/>
</dbReference>
<keyword evidence="4" id="KW-0804">Transcription</keyword>
<evidence type="ECO:0000256" key="2">
    <source>
        <dbReference type="ARBA" id="ARBA00023015"/>
    </source>
</evidence>
<name>A0AAN9FW72_CLITE</name>
<gene>
    <name evidence="9" type="ORF">RJT34_24320</name>
</gene>
<feature type="region of interest" description="Disordered" evidence="6">
    <location>
        <begin position="161"/>
        <end position="184"/>
    </location>
</feature>
<dbReference type="GO" id="GO:0005634">
    <property type="term" value="C:nucleus"/>
    <property type="evidence" value="ECO:0007669"/>
    <property type="project" value="UniProtKB-SubCell"/>
</dbReference>
<reference evidence="9 10" key="1">
    <citation type="submission" date="2024-01" db="EMBL/GenBank/DDBJ databases">
        <title>The genomes of 5 underutilized Papilionoideae crops provide insights into root nodulation and disease resistance.</title>
        <authorList>
            <person name="Yuan L."/>
        </authorList>
    </citation>
    <scope>NUCLEOTIDE SEQUENCE [LARGE SCALE GENOMIC DNA]</scope>
    <source>
        <strain evidence="9">LY-2023</strain>
        <tissue evidence="9">Leaf</tissue>
    </source>
</reference>
<dbReference type="InterPro" id="IPR009057">
    <property type="entry name" value="Homeodomain-like_sf"/>
</dbReference>
<evidence type="ECO:0000313" key="9">
    <source>
        <dbReference type="EMBL" id="KAK7279273.1"/>
    </source>
</evidence>